<dbReference type="PROSITE" id="PS51257">
    <property type="entry name" value="PROKAR_LIPOPROTEIN"/>
    <property type="match status" value="1"/>
</dbReference>
<proteinExistence type="predicted"/>
<organism evidence="2">
    <name type="scientific">uncultured Gemmatimonadota bacterium</name>
    <dbReference type="NCBI Taxonomy" id="203437"/>
    <lineage>
        <taxon>Bacteria</taxon>
        <taxon>Pseudomonadati</taxon>
        <taxon>Gemmatimonadota</taxon>
        <taxon>environmental samples</taxon>
    </lineage>
</organism>
<protein>
    <recommendedName>
        <fullName evidence="3">SMP-30/Gluconolactonase/LRE-like region domain-containing protein</fullName>
    </recommendedName>
</protein>
<accession>A0A6J4LXJ3</accession>
<keyword evidence="1" id="KW-0732">Signal</keyword>
<dbReference type="InterPro" id="IPR015943">
    <property type="entry name" value="WD40/YVTN_repeat-like_dom_sf"/>
</dbReference>
<name>A0A6J4LXJ3_9BACT</name>
<reference evidence="2" key="1">
    <citation type="submission" date="2020-02" db="EMBL/GenBank/DDBJ databases">
        <authorList>
            <person name="Meier V. D."/>
        </authorList>
    </citation>
    <scope>NUCLEOTIDE SEQUENCE</scope>
    <source>
        <strain evidence="2">AVDCRST_MAG68</strain>
    </source>
</reference>
<dbReference type="Gene3D" id="2.130.10.10">
    <property type="entry name" value="YVTN repeat-like/Quinoprotein amine dehydrogenase"/>
    <property type="match status" value="2"/>
</dbReference>
<dbReference type="InterPro" id="IPR011045">
    <property type="entry name" value="N2O_reductase_N"/>
</dbReference>
<dbReference type="PANTHER" id="PTHR47197:SF3">
    <property type="entry name" value="DIHYDRO-HEME D1 DEHYDROGENASE"/>
    <property type="match status" value="1"/>
</dbReference>
<dbReference type="SUPFAM" id="SSF50974">
    <property type="entry name" value="Nitrous oxide reductase, N-terminal domain"/>
    <property type="match status" value="1"/>
</dbReference>
<sequence>MNRNSLLRRMALVAATALLAACEGDSTGGERPFILDADGEIGLVVNSTGKYLTLFHTDRPTETRQIPFGASSSVTPTGISVRGRYASVPLGNAGSVALVDLEALRITRFFLFPGGNATGSAFADDTTLLAANFQADYVGRVTVGQAGDSIRQRVDVAPAPTEIVMAAGRAAVISSNLDDKFQRIGNGVVTFLDPRTLQVQGVVRTGDTNPTNAAVGPDNLLYVVNTRDYTADGSVTIINPQTMTVVATVPGFGPGASGIHIDDAGLAYVSSFSTGTVVWNTRTRTFVRGVDNPLCARLASGACRGAFDVATDVQGNVYQAFFGSKSQGLASNVFVYRAGTFALTDSIGAVNGPTAIEVRSF</sequence>
<evidence type="ECO:0008006" key="3">
    <source>
        <dbReference type="Google" id="ProtNLM"/>
    </source>
</evidence>
<evidence type="ECO:0000313" key="2">
    <source>
        <dbReference type="EMBL" id="CAA9344852.1"/>
    </source>
</evidence>
<dbReference type="PANTHER" id="PTHR47197">
    <property type="entry name" value="PROTEIN NIRF"/>
    <property type="match status" value="1"/>
</dbReference>
<dbReference type="AlphaFoldDB" id="A0A6J4LXJ3"/>
<dbReference type="EMBL" id="CADCTW010000154">
    <property type="protein sequence ID" value="CAA9344852.1"/>
    <property type="molecule type" value="Genomic_DNA"/>
</dbReference>
<dbReference type="InterPro" id="IPR051200">
    <property type="entry name" value="Host-pathogen_enzymatic-act"/>
</dbReference>
<feature type="signal peptide" evidence="1">
    <location>
        <begin position="1"/>
        <end position="20"/>
    </location>
</feature>
<feature type="chain" id="PRO_5027103054" description="SMP-30/Gluconolactonase/LRE-like region domain-containing protein" evidence="1">
    <location>
        <begin position="21"/>
        <end position="361"/>
    </location>
</feature>
<evidence type="ECO:0000256" key="1">
    <source>
        <dbReference type="SAM" id="SignalP"/>
    </source>
</evidence>
<gene>
    <name evidence="2" type="ORF">AVDCRST_MAG68-3212</name>
</gene>